<dbReference type="PANTHER" id="PTHR42867:SF1">
    <property type="entry name" value="MEMBRANE PROTEIN-RELATED"/>
    <property type="match status" value="1"/>
</dbReference>
<feature type="transmembrane region" description="Helical" evidence="1">
    <location>
        <begin position="215"/>
        <end position="234"/>
    </location>
</feature>
<feature type="transmembrane region" description="Helical" evidence="1">
    <location>
        <begin position="157"/>
        <end position="177"/>
    </location>
</feature>
<feature type="transmembrane region" description="Helical" evidence="1">
    <location>
        <begin position="240"/>
        <end position="261"/>
    </location>
</feature>
<evidence type="ECO:0000256" key="1">
    <source>
        <dbReference type="SAM" id="Phobius"/>
    </source>
</evidence>
<keyword evidence="1" id="KW-1133">Transmembrane helix</keyword>
<keyword evidence="1" id="KW-0472">Membrane</keyword>
<dbReference type="InterPro" id="IPR010787">
    <property type="entry name" value="DUF1385"/>
</dbReference>
<accession>A0A9D1APV3</accession>
<evidence type="ECO:0000313" key="2">
    <source>
        <dbReference type="EMBL" id="HIR48138.1"/>
    </source>
</evidence>
<dbReference type="Proteomes" id="UP000824242">
    <property type="component" value="Unassembled WGS sequence"/>
</dbReference>
<comment type="caution">
    <text evidence="2">The sequence shown here is derived from an EMBL/GenBank/DDBJ whole genome shotgun (WGS) entry which is preliminary data.</text>
</comment>
<dbReference type="PANTHER" id="PTHR42867">
    <property type="entry name" value="MEMBRANE PROTEIN-RELATED"/>
    <property type="match status" value="1"/>
</dbReference>
<proteinExistence type="predicted"/>
<evidence type="ECO:0000313" key="3">
    <source>
        <dbReference type="Proteomes" id="UP000824242"/>
    </source>
</evidence>
<sequence>MPKETVKRITTIGGQALIEGVMMRGPKKTSMAVRLPDGSIDLSTLSTPSLREKYTFWKLPFLRGIATFIDSLRVGFSALGASAEKSGLEDDEEPSKFDRWMQEKFGDKIMNVIMAAGTVLGVVLAILLFFFLPTLVFNGIELLAGSGIEGWRSVVEGVMRILIFVAYILFCAHMPYIRRVFEYHGAEHKTIFCYENQEELTVENVRRHSRFHPRCGTSFMVIMLLLGIIIGFFIPFTNPLLRTVVKLLCIPIVVGIGYELIRICGRYDNWATRIIAAPGLWMQRITTQEPDDSMIEVAIAAMKDVIPENGEDIVSGCGCAK</sequence>
<feature type="transmembrane region" description="Helical" evidence="1">
    <location>
        <begin position="109"/>
        <end position="137"/>
    </location>
</feature>
<organism evidence="2 3">
    <name type="scientific">Candidatus Caccousia avicola</name>
    <dbReference type="NCBI Taxonomy" id="2840721"/>
    <lineage>
        <taxon>Bacteria</taxon>
        <taxon>Bacillati</taxon>
        <taxon>Bacillota</taxon>
        <taxon>Clostridia</taxon>
        <taxon>Eubacteriales</taxon>
        <taxon>Oscillospiraceae</taxon>
        <taxon>Oscillospiraceae incertae sedis</taxon>
        <taxon>Candidatus Caccousia</taxon>
    </lineage>
</organism>
<protein>
    <submittedName>
        <fullName evidence="2">DUF1385 domain-containing protein</fullName>
    </submittedName>
</protein>
<dbReference type="Pfam" id="PF07136">
    <property type="entry name" value="DUF1385"/>
    <property type="match status" value="1"/>
</dbReference>
<name>A0A9D1APV3_9FIRM</name>
<reference evidence="2" key="1">
    <citation type="submission" date="2020-10" db="EMBL/GenBank/DDBJ databases">
        <authorList>
            <person name="Gilroy R."/>
        </authorList>
    </citation>
    <scope>NUCLEOTIDE SEQUENCE</scope>
    <source>
        <strain evidence="2">ChiSxjej1B13-7958</strain>
    </source>
</reference>
<reference evidence="2" key="2">
    <citation type="journal article" date="2021" name="PeerJ">
        <title>Extensive microbial diversity within the chicken gut microbiome revealed by metagenomics and culture.</title>
        <authorList>
            <person name="Gilroy R."/>
            <person name="Ravi A."/>
            <person name="Getino M."/>
            <person name="Pursley I."/>
            <person name="Horton D.L."/>
            <person name="Alikhan N.F."/>
            <person name="Baker D."/>
            <person name="Gharbi K."/>
            <person name="Hall N."/>
            <person name="Watson M."/>
            <person name="Adriaenssens E.M."/>
            <person name="Foster-Nyarko E."/>
            <person name="Jarju S."/>
            <person name="Secka A."/>
            <person name="Antonio M."/>
            <person name="Oren A."/>
            <person name="Chaudhuri R.R."/>
            <person name="La Ragione R."/>
            <person name="Hildebrand F."/>
            <person name="Pallen M.J."/>
        </authorList>
    </citation>
    <scope>NUCLEOTIDE SEQUENCE</scope>
    <source>
        <strain evidence="2">ChiSxjej1B13-7958</strain>
    </source>
</reference>
<gene>
    <name evidence="2" type="ORF">IAB89_10885</name>
</gene>
<dbReference type="AlphaFoldDB" id="A0A9D1APV3"/>
<dbReference type="EMBL" id="DVGZ01000118">
    <property type="protein sequence ID" value="HIR48138.1"/>
    <property type="molecule type" value="Genomic_DNA"/>
</dbReference>
<keyword evidence="1" id="KW-0812">Transmembrane</keyword>